<organism evidence="2">
    <name type="scientific">Caenorhabditis remanei</name>
    <name type="common">Caenorhabditis vulgaris</name>
    <dbReference type="NCBI Taxonomy" id="31234"/>
    <lineage>
        <taxon>Eukaryota</taxon>
        <taxon>Metazoa</taxon>
        <taxon>Ecdysozoa</taxon>
        <taxon>Nematoda</taxon>
        <taxon>Chromadorea</taxon>
        <taxon>Rhabditida</taxon>
        <taxon>Rhabditina</taxon>
        <taxon>Rhabditomorpha</taxon>
        <taxon>Rhabditoidea</taxon>
        <taxon>Rhabditidae</taxon>
        <taxon>Peloderinae</taxon>
        <taxon>Caenorhabditis</taxon>
    </lineage>
</organism>
<proteinExistence type="predicted"/>
<gene>
    <name evidence="1" type="ORF">CRE_31073</name>
</gene>
<accession>E3LUG4</accession>
<sequence length="92" mass="10795">MKRTAIREKFDIEKERLERRKVQTRRKTQFKSSTRAITTMHDSIEEPDDFGFSSSLVPMLTTKSNIDVSVGYYGISDQYKHQLFAVSQFLWG</sequence>
<dbReference type="HOGENOM" id="CLU_2415400_0_0_1"/>
<evidence type="ECO:0000313" key="2">
    <source>
        <dbReference type="Proteomes" id="UP000008281"/>
    </source>
</evidence>
<dbReference type="EMBL" id="DS268415">
    <property type="protein sequence ID" value="EFP11336.1"/>
    <property type="molecule type" value="Genomic_DNA"/>
</dbReference>
<protein>
    <submittedName>
        <fullName evidence="1">Uncharacterized protein</fullName>
    </submittedName>
</protein>
<name>E3LUG4_CAERE</name>
<dbReference type="AlphaFoldDB" id="E3LUG4"/>
<dbReference type="Proteomes" id="UP000008281">
    <property type="component" value="Unassembled WGS sequence"/>
</dbReference>
<evidence type="ECO:0000313" key="1">
    <source>
        <dbReference type="EMBL" id="EFP11336.1"/>
    </source>
</evidence>
<keyword evidence="2" id="KW-1185">Reference proteome</keyword>
<dbReference type="InParanoid" id="E3LUG4"/>
<reference evidence="1" key="1">
    <citation type="submission" date="2007-07" db="EMBL/GenBank/DDBJ databases">
        <title>PCAP assembly of the Caenorhabditis remanei genome.</title>
        <authorList>
            <consortium name="The Caenorhabditis remanei Sequencing Consortium"/>
            <person name="Wilson R.K."/>
        </authorList>
    </citation>
    <scope>NUCLEOTIDE SEQUENCE [LARGE SCALE GENOMIC DNA]</scope>
    <source>
        <strain evidence="1">PB4641</strain>
    </source>
</reference>